<feature type="chain" id="PRO_5016663367" description="DUF862-domain-containing protein" evidence="2">
    <location>
        <begin position="26"/>
        <end position="307"/>
    </location>
</feature>
<feature type="region of interest" description="Disordered" evidence="1">
    <location>
        <begin position="130"/>
        <end position="161"/>
    </location>
</feature>
<evidence type="ECO:0000256" key="1">
    <source>
        <dbReference type="SAM" id="MobiDB-lite"/>
    </source>
</evidence>
<feature type="compositionally biased region" description="Polar residues" evidence="1">
    <location>
        <begin position="140"/>
        <end position="161"/>
    </location>
</feature>
<dbReference type="EMBL" id="KZ851906">
    <property type="protein sequence ID" value="RDH22736.1"/>
    <property type="molecule type" value="Genomic_DNA"/>
</dbReference>
<organism evidence="3 4">
    <name type="scientific">Aspergillus niger ATCC 13496</name>
    <dbReference type="NCBI Taxonomy" id="1353008"/>
    <lineage>
        <taxon>Eukaryota</taxon>
        <taxon>Fungi</taxon>
        <taxon>Dikarya</taxon>
        <taxon>Ascomycota</taxon>
        <taxon>Pezizomycotina</taxon>
        <taxon>Eurotiomycetes</taxon>
        <taxon>Eurotiomycetidae</taxon>
        <taxon>Eurotiales</taxon>
        <taxon>Aspergillaceae</taxon>
        <taxon>Aspergillus</taxon>
        <taxon>Aspergillus subgen. Circumdati</taxon>
    </lineage>
</organism>
<reference evidence="3 4" key="1">
    <citation type="submission" date="2018-07" db="EMBL/GenBank/DDBJ databases">
        <title>Section-level genome sequencing of Aspergillus section Nigri to investigate inter- and intra-species variation.</title>
        <authorList>
            <consortium name="DOE Joint Genome Institute"/>
            <person name="Vesth T.C."/>
            <person name="Nybo J.L."/>
            <person name="Theobald S."/>
            <person name="Frisvad J.C."/>
            <person name="Larsen T.O."/>
            <person name="Nielsen K.F."/>
            <person name="Hoof J.B."/>
            <person name="Brandl J."/>
            <person name="Salamov A."/>
            <person name="Riley R."/>
            <person name="Gladden J.M."/>
            <person name="Phatale P."/>
            <person name="Nielsen M.T."/>
            <person name="Lyhne E.K."/>
            <person name="Kogle M.E."/>
            <person name="Strasser K."/>
            <person name="McDonnell E."/>
            <person name="Barry K."/>
            <person name="Clum A."/>
            <person name="Chen C."/>
            <person name="Nolan M."/>
            <person name="Sandor L."/>
            <person name="Kuo A."/>
            <person name="Lipzen A."/>
            <person name="Hainaut M."/>
            <person name="Drula E."/>
            <person name="Tsang A."/>
            <person name="Magnuson J.K."/>
            <person name="Henrissat B."/>
            <person name="Wiebenga A."/>
            <person name="Simmons B.A."/>
            <person name="Makela M.R."/>
            <person name="De vries R.P."/>
            <person name="Grigoriev I.V."/>
            <person name="Mortensen U.H."/>
            <person name="Baker S.E."/>
            <person name="Andersen M.R."/>
        </authorList>
    </citation>
    <scope>NUCLEOTIDE SEQUENCE [LARGE SCALE GENOMIC DNA]</scope>
    <source>
        <strain evidence="3 4">ATCC 13496</strain>
    </source>
</reference>
<keyword evidence="2" id="KW-0732">Signal</keyword>
<accession>A0A370C806</accession>
<sequence>MWFRHITTQKAVALASLLLTPGVLAAAIPPREVDSDLTTPSFVAGVPINTHVPTTEADGSPSSVPYFGSPDCRFCRKDGTSKSIWEILTGSDTSQSGTAPRSVDGDSFLTERSNVDVNYIASKIHEVDPFPSVPEDSLSDDVTPSKTTRQPTTQVKRATRTTGDAKYNKLKEALGKTPEVGQGYAIKIRSERARVAGKKVPDHYLIAVGYVTEKTEGGVTYLKFASGCWDIQLDGKKIEFTDRGASSWYDWSETKMEVLGKIRSGVDNTEIERHGEAIAAKMNKKGYSTLFNNCRDFVLKLYAEIKA</sequence>
<proteinExistence type="predicted"/>
<evidence type="ECO:0000256" key="2">
    <source>
        <dbReference type="SAM" id="SignalP"/>
    </source>
</evidence>
<evidence type="ECO:0000313" key="3">
    <source>
        <dbReference type="EMBL" id="RDH22736.1"/>
    </source>
</evidence>
<evidence type="ECO:0000313" key="4">
    <source>
        <dbReference type="Proteomes" id="UP000253845"/>
    </source>
</evidence>
<dbReference type="Proteomes" id="UP000253845">
    <property type="component" value="Unassembled WGS sequence"/>
</dbReference>
<gene>
    <name evidence="3" type="ORF">M747DRAFT_329532</name>
</gene>
<name>A0A370C806_ASPNG</name>
<evidence type="ECO:0008006" key="5">
    <source>
        <dbReference type="Google" id="ProtNLM"/>
    </source>
</evidence>
<protein>
    <recommendedName>
        <fullName evidence="5">DUF862-domain-containing protein</fullName>
    </recommendedName>
</protein>
<feature type="signal peptide" evidence="2">
    <location>
        <begin position="1"/>
        <end position="25"/>
    </location>
</feature>
<dbReference type="AlphaFoldDB" id="A0A370C806"/>
<dbReference type="VEuPathDB" id="FungiDB:M747DRAFT_329532"/>